<dbReference type="PANTHER" id="PTHR23513">
    <property type="entry name" value="INTEGRAL MEMBRANE EFFLUX PROTEIN-RELATED"/>
    <property type="match status" value="1"/>
</dbReference>
<dbReference type="RefSeq" id="WP_176213145.1">
    <property type="nucleotide sequence ID" value="NZ_FWWY01000001.1"/>
</dbReference>
<evidence type="ECO:0000313" key="7">
    <source>
        <dbReference type="EMBL" id="SMC02962.1"/>
    </source>
</evidence>
<keyword evidence="3 6" id="KW-0812">Transmembrane</keyword>
<dbReference type="STRING" id="28034.BFX07_05735"/>
<dbReference type="GO" id="GO:0005886">
    <property type="term" value="C:plasma membrane"/>
    <property type="evidence" value="ECO:0007669"/>
    <property type="project" value="UniProtKB-SubCell"/>
</dbReference>
<keyword evidence="2" id="KW-1003">Cell membrane</keyword>
<evidence type="ECO:0000256" key="3">
    <source>
        <dbReference type="ARBA" id="ARBA00022692"/>
    </source>
</evidence>
<evidence type="ECO:0000256" key="6">
    <source>
        <dbReference type="SAM" id="Phobius"/>
    </source>
</evidence>
<evidence type="ECO:0000256" key="4">
    <source>
        <dbReference type="ARBA" id="ARBA00022989"/>
    </source>
</evidence>
<keyword evidence="5 6" id="KW-0472">Membrane</keyword>
<dbReference type="InterPro" id="IPR036259">
    <property type="entry name" value="MFS_trans_sf"/>
</dbReference>
<evidence type="ECO:0000313" key="8">
    <source>
        <dbReference type="Proteomes" id="UP000192660"/>
    </source>
</evidence>
<name>A0A1W1W9S0_SULTA</name>
<evidence type="ECO:0000256" key="5">
    <source>
        <dbReference type="ARBA" id="ARBA00023136"/>
    </source>
</evidence>
<dbReference type="PANTHER" id="PTHR23513:SF6">
    <property type="entry name" value="MAJOR FACILITATOR SUPERFAMILY ASSOCIATED DOMAIN-CONTAINING PROTEIN"/>
    <property type="match status" value="1"/>
</dbReference>
<dbReference type="Proteomes" id="UP000192660">
    <property type="component" value="Unassembled WGS sequence"/>
</dbReference>
<proteinExistence type="predicted"/>
<keyword evidence="4 6" id="KW-1133">Transmembrane helix</keyword>
<dbReference type="AlphaFoldDB" id="A0A1W1W9S0"/>
<accession>A0A1W1W9S0</accession>
<dbReference type="EMBL" id="FWWY01000001">
    <property type="protein sequence ID" value="SMC02962.1"/>
    <property type="molecule type" value="Genomic_DNA"/>
</dbReference>
<feature type="transmembrane region" description="Helical" evidence="6">
    <location>
        <begin position="68"/>
        <end position="86"/>
    </location>
</feature>
<dbReference type="InterPro" id="IPR011701">
    <property type="entry name" value="MFS"/>
</dbReference>
<comment type="subcellular location">
    <subcellularLocation>
        <location evidence="1">Cell membrane</location>
        <topology evidence="1">Multi-pass membrane protein</topology>
    </subcellularLocation>
</comment>
<dbReference type="GO" id="GO:0022857">
    <property type="term" value="F:transmembrane transporter activity"/>
    <property type="evidence" value="ECO:0007669"/>
    <property type="project" value="InterPro"/>
</dbReference>
<dbReference type="Gene3D" id="1.20.1250.20">
    <property type="entry name" value="MFS general substrate transporter like domains"/>
    <property type="match status" value="1"/>
</dbReference>
<organism evidence="7 8">
    <name type="scientific">Sulfobacillus thermosulfidooxidans (strain DSM 9293 / VKM B-1269 / AT-1)</name>
    <dbReference type="NCBI Taxonomy" id="929705"/>
    <lineage>
        <taxon>Bacteria</taxon>
        <taxon>Bacillati</taxon>
        <taxon>Bacillota</taxon>
        <taxon>Clostridia</taxon>
        <taxon>Eubacteriales</taxon>
        <taxon>Clostridiales Family XVII. Incertae Sedis</taxon>
        <taxon>Sulfobacillus</taxon>
    </lineage>
</organism>
<dbReference type="SUPFAM" id="SSF103473">
    <property type="entry name" value="MFS general substrate transporter"/>
    <property type="match status" value="1"/>
</dbReference>
<protein>
    <submittedName>
        <fullName evidence="7">Major Facilitator Superfamily protein</fullName>
    </submittedName>
</protein>
<evidence type="ECO:0000256" key="2">
    <source>
        <dbReference type="ARBA" id="ARBA00022475"/>
    </source>
</evidence>
<feature type="transmembrane region" description="Helical" evidence="6">
    <location>
        <begin position="133"/>
        <end position="155"/>
    </location>
</feature>
<dbReference type="Pfam" id="PF07690">
    <property type="entry name" value="MFS_1"/>
    <property type="match status" value="1"/>
</dbReference>
<feature type="transmembrane region" description="Helical" evidence="6">
    <location>
        <begin position="98"/>
        <end position="121"/>
    </location>
</feature>
<keyword evidence="8" id="KW-1185">Reference proteome</keyword>
<feature type="transmembrane region" description="Helical" evidence="6">
    <location>
        <begin position="161"/>
        <end position="184"/>
    </location>
</feature>
<sequence length="223" mass="24118">MNFLTFIGSEFVSSIGNGVYRVALNWILVTRYGTVRVLAMVQFLSLLFGAIVQMWSGALIDRYNGKRVLVLTNLILGVVAGIFAWDAEMRPSEFSTKVALICVVLIGAVGATVEPAFFSLVMRVQDKPDTDTANSWILGSYGLSGILGPIIGGVFTVTQGAWLGFAVDAMSFVVAAGLMALVSVNQQDYNKKILSKLTDKIRGVGHGKPRQYDESSRLNTMPA</sequence>
<evidence type="ECO:0000256" key="1">
    <source>
        <dbReference type="ARBA" id="ARBA00004651"/>
    </source>
</evidence>
<gene>
    <name evidence="7" type="ORF">SAMN00768000_0835</name>
</gene>
<feature type="transmembrane region" description="Helical" evidence="6">
    <location>
        <begin position="37"/>
        <end position="56"/>
    </location>
</feature>
<reference evidence="8" key="1">
    <citation type="submission" date="2017-04" db="EMBL/GenBank/DDBJ databases">
        <authorList>
            <person name="Varghese N."/>
            <person name="Submissions S."/>
        </authorList>
    </citation>
    <scope>NUCLEOTIDE SEQUENCE [LARGE SCALE GENOMIC DNA]</scope>
    <source>
        <strain evidence="8">DSM 9293</strain>
    </source>
</reference>